<reference evidence="1" key="1">
    <citation type="journal article" date="2020" name="Stud. Mycol.">
        <title>101 Dothideomycetes genomes: a test case for predicting lifestyles and emergence of pathogens.</title>
        <authorList>
            <person name="Haridas S."/>
            <person name="Albert R."/>
            <person name="Binder M."/>
            <person name="Bloem J."/>
            <person name="Labutti K."/>
            <person name="Salamov A."/>
            <person name="Andreopoulos B."/>
            <person name="Baker S."/>
            <person name="Barry K."/>
            <person name="Bills G."/>
            <person name="Bluhm B."/>
            <person name="Cannon C."/>
            <person name="Castanera R."/>
            <person name="Culley D."/>
            <person name="Daum C."/>
            <person name="Ezra D."/>
            <person name="Gonzalez J."/>
            <person name="Henrissat B."/>
            <person name="Kuo A."/>
            <person name="Liang C."/>
            <person name="Lipzen A."/>
            <person name="Lutzoni F."/>
            <person name="Magnuson J."/>
            <person name="Mondo S."/>
            <person name="Nolan M."/>
            <person name="Ohm R."/>
            <person name="Pangilinan J."/>
            <person name="Park H.-J."/>
            <person name="Ramirez L."/>
            <person name="Alfaro M."/>
            <person name="Sun H."/>
            <person name="Tritt A."/>
            <person name="Yoshinaga Y."/>
            <person name="Zwiers L.-H."/>
            <person name="Turgeon B."/>
            <person name="Goodwin S."/>
            <person name="Spatafora J."/>
            <person name="Crous P."/>
            <person name="Grigoriev I."/>
        </authorList>
    </citation>
    <scope>NUCLEOTIDE SEQUENCE</scope>
    <source>
        <strain evidence="1">ATCC 200398</strain>
    </source>
</reference>
<evidence type="ECO:0000313" key="2">
    <source>
        <dbReference type="Proteomes" id="UP000799755"/>
    </source>
</evidence>
<name>A0ACB6QZQ1_9PLEO</name>
<protein>
    <submittedName>
        <fullName evidence="1">Uncharacterized protein</fullName>
    </submittedName>
</protein>
<gene>
    <name evidence="1" type="ORF">BDR25DRAFT_14622</name>
</gene>
<dbReference type="Proteomes" id="UP000799755">
    <property type="component" value="Unassembled WGS sequence"/>
</dbReference>
<keyword evidence="2" id="KW-1185">Reference proteome</keyword>
<dbReference type="EMBL" id="MU003502">
    <property type="protein sequence ID" value="KAF2472469.1"/>
    <property type="molecule type" value="Genomic_DNA"/>
</dbReference>
<organism evidence="1 2">
    <name type="scientific">Lindgomyces ingoldianus</name>
    <dbReference type="NCBI Taxonomy" id="673940"/>
    <lineage>
        <taxon>Eukaryota</taxon>
        <taxon>Fungi</taxon>
        <taxon>Dikarya</taxon>
        <taxon>Ascomycota</taxon>
        <taxon>Pezizomycotina</taxon>
        <taxon>Dothideomycetes</taxon>
        <taxon>Pleosporomycetidae</taxon>
        <taxon>Pleosporales</taxon>
        <taxon>Lindgomycetaceae</taxon>
        <taxon>Lindgomyces</taxon>
    </lineage>
</organism>
<accession>A0ACB6QZQ1</accession>
<sequence>MRESPVAEGKGHSELGRAAHAGTVESDMAVTSLPGINGVGKAPTCFFSNSPRVVARDQQDSTKLMSHARADAHVDTPLLGIENGGVHPPRAYHSCVPRTAGWASPRQRLTASCIRWPWVLLLKNPKSSGRTRSLQLPLPNHVWHASVTVLRERRKETGLR</sequence>
<proteinExistence type="predicted"/>
<evidence type="ECO:0000313" key="1">
    <source>
        <dbReference type="EMBL" id="KAF2472469.1"/>
    </source>
</evidence>
<comment type="caution">
    <text evidence="1">The sequence shown here is derived from an EMBL/GenBank/DDBJ whole genome shotgun (WGS) entry which is preliminary data.</text>
</comment>